<reference evidence="2 3" key="1">
    <citation type="submission" date="2022-07" db="EMBL/GenBank/DDBJ databases">
        <title>Genome-wide signatures of adaptation to extreme environments.</title>
        <authorList>
            <person name="Cho C.H."/>
            <person name="Yoon H.S."/>
        </authorList>
    </citation>
    <scope>NUCLEOTIDE SEQUENCE [LARGE SCALE GENOMIC DNA]</scope>
    <source>
        <strain evidence="2 3">DBV 063 E5</strain>
    </source>
</reference>
<dbReference type="AlphaFoldDB" id="A0AAV9ISR3"/>
<protein>
    <submittedName>
        <fullName evidence="2">Uncharacterized protein</fullName>
    </submittedName>
</protein>
<sequence length="168" mass="18784">MSSGELPADPVYEDDPPMDAILCELLRSGRFDGLRSGIVDKLRADGVFDRLREHALAAAQSAMRRHELELRRSFLAPLGHVADTKRQEVLSRVRTELYHSDLPRLLDTELRRVMSRGQAAQTMWTCLKEVYTELYGDRVDIAEDTAAGAESNAPVEDDADAAHAEPHE</sequence>
<accession>A0AAV9ISR3</accession>
<gene>
    <name evidence="2" type="ORF">CDCA_CDCA04G1328</name>
</gene>
<organism evidence="2 3">
    <name type="scientific">Cyanidium caldarium</name>
    <name type="common">Red alga</name>
    <dbReference type="NCBI Taxonomy" id="2771"/>
    <lineage>
        <taxon>Eukaryota</taxon>
        <taxon>Rhodophyta</taxon>
        <taxon>Bangiophyceae</taxon>
        <taxon>Cyanidiales</taxon>
        <taxon>Cyanidiaceae</taxon>
        <taxon>Cyanidium</taxon>
    </lineage>
</organism>
<dbReference type="EMBL" id="JANCYW010000004">
    <property type="protein sequence ID" value="KAK4535303.1"/>
    <property type="molecule type" value="Genomic_DNA"/>
</dbReference>
<dbReference type="Proteomes" id="UP001301350">
    <property type="component" value="Unassembled WGS sequence"/>
</dbReference>
<evidence type="ECO:0000313" key="3">
    <source>
        <dbReference type="Proteomes" id="UP001301350"/>
    </source>
</evidence>
<keyword evidence="3" id="KW-1185">Reference proteome</keyword>
<comment type="caution">
    <text evidence="2">The sequence shown here is derived from an EMBL/GenBank/DDBJ whole genome shotgun (WGS) entry which is preliminary data.</text>
</comment>
<name>A0AAV9ISR3_CYACA</name>
<evidence type="ECO:0000313" key="2">
    <source>
        <dbReference type="EMBL" id="KAK4535303.1"/>
    </source>
</evidence>
<proteinExistence type="predicted"/>
<evidence type="ECO:0000256" key="1">
    <source>
        <dbReference type="SAM" id="MobiDB-lite"/>
    </source>
</evidence>
<feature type="region of interest" description="Disordered" evidence="1">
    <location>
        <begin position="146"/>
        <end position="168"/>
    </location>
</feature>